<dbReference type="Ensembl" id="ENSSFOT00015052330.1">
    <property type="protein sequence ID" value="ENSSFOP00015074746.1"/>
    <property type="gene ID" value="ENSSFOG00015023609.2"/>
</dbReference>
<evidence type="ECO:0000313" key="3">
    <source>
        <dbReference type="Proteomes" id="UP000694397"/>
    </source>
</evidence>
<name>A0A8D0CL83_SCLFO</name>
<sequence length="299" mass="32673">MEGGLWPLAGAKRAHARCIQDLIKRDIVPPCDSGPGVFHLKSLHRYSVGLRSKPVHAALGDALSTALLDLPLQRALEESGSLNWCATEAPLYALKGDGLLDAVAMSMWGVPDTDLSLRTALYNTTLCVPDTARPTSPGLLPCLTGGVGTQFNHSEGCPHCVFQPGGEAWDHVIRLLEPRTRDEVPGDKGAYLHVHLFLLANVIRRAIVVLSEHTKSAAAGWASNQGPAGVYLPLLWDSADCYPYPVVLGSVFPWRRFAPLVTRDSNPRPTGEQDPVQPTAPPNPPQQKYIYIYIYMYMY</sequence>
<proteinExistence type="predicted"/>
<evidence type="ECO:0000256" key="1">
    <source>
        <dbReference type="SAM" id="MobiDB-lite"/>
    </source>
</evidence>
<accession>A0A8D0CL83</accession>
<organism evidence="2 3">
    <name type="scientific">Scleropages formosus</name>
    <name type="common">Asian bonytongue</name>
    <name type="synonym">Osteoglossum formosum</name>
    <dbReference type="NCBI Taxonomy" id="113540"/>
    <lineage>
        <taxon>Eukaryota</taxon>
        <taxon>Metazoa</taxon>
        <taxon>Chordata</taxon>
        <taxon>Craniata</taxon>
        <taxon>Vertebrata</taxon>
        <taxon>Euteleostomi</taxon>
        <taxon>Actinopterygii</taxon>
        <taxon>Neopterygii</taxon>
        <taxon>Teleostei</taxon>
        <taxon>Osteoglossocephala</taxon>
        <taxon>Osteoglossomorpha</taxon>
        <taxon>Osteoglossiformes</taxon>
        <taxon>Osteoglossidae</taxon>
        <taxon>Scleropages</taxon>
    </lineage>
</organism>
<dbReference type="OrthoDB" id="10064699at2759"/>
<feature type="region of interest" description="Disordered" evidence="1">
    <location>
        <begin position="263"/>
        <end position="284"/>
    </location>
</feature>
<dbReference type="Proteomes" id="UP000694397">
    <property type="component" value="Chromosome 15"/>
</dbReference>
<protein>
    <submittedName>
        <fullName evidence="2">Uncharacterized protein</fullName>
    </submittedName>
</protein>
<dbReference type="AlphaFoldDB" id="A0A8D0CL83"/>
<reference evidence="2" key="3">
    <citation type="submission" date="2025-09" db="UniProtKB">
        <authorList>
            <consortium name="Ensembl"/>
        </authorList>
    </citation>
    <scope>IDENTIFICATION</scope>
</reference>
<reference evidence="2" key="2">
    <citation type="submission" date="2025-08" db="UniProtKB">
        <authorList>
            <consortium name="Ensembl"/>
        </authorList>
    </citation>
    <scope>IDENTIFICATION</scope>
</reference>
<reference evidence="2 3" key="1">
    <citation type="submission" date="2019-04" db="EMBL/GenBank/DDBJ databases">
        <authorList>
            <consortium name="Wellcome Sanger Institute Data Sharing"/>
        </authorList>
    </citation>
    <scope>NUCLEOTIDE SEQUENCE [LARGE SCALE GENOMIC DNA]</scope>
</reference>
<keyword evidence="3" id="KW-1185">Reference proteome</keyword>
<evidence type="ECO:0000313" key="2">
    <source>
        <dbReference type="Ensembl" id="ENSSFOP00015074746.1"/>
    </source>
</evidence>